<keyword evidence="2" id="KW-1185">Reference proteome</keyword>
<sequence>MKELKRDQAHYNVTIQYQVVANGPLIRLSGDSSISFCKGIKKNESDLTKFPLCVDINLISCIYDNRMTLDTLMPAPDTLESTLNIRATYYDKGCIYISLNSKLPTMEEMGLQTCRHVTCDDEIIKESDNNVVC</sequence>
<evidence type="ECO:0000313" key="1">
    <source>
        <dbReference type="EMBL" id="KAL2558040.1"/>
    </source>
</evidence>
<dbReference type="Proteomes" id="UP001604277">
    <property type="component" value="Unassembled WGS sequence"/>
</dbReference>
<comment type="caution">
    <text evidence="1">The sequence shown here is derived from an EMBL/GenBank/DDBJ whole genome shotgun (WGS) entry which is preliminary data.</text>
</comment>
<gene>
    <name evidence="1" type="ORF">Fot_02779</name>
</gene>
<name>A0ABD1X8P5_9LAMI</name>
<accession>A0ABD1X8P5</accession>
<protein>
    <submittedName>
        <fullName evidence="1">Uncharacterized protein</fullName>
    </submittedName>
</protein>
<proteinExistence type="predicted"/>
<reference evidence="2" key="1">
    <citation type="submission" date="2024-07" db="EMBL/GenBank/DDBJ databases">
        <title>Two chromosome-level genome assemblies of Korean endemic species Abeliophyllum distichum and Forsythia ovata (Oleaceae).</title>
        <authorList>
            <person name="Jang H."/>
        </authorList>
    </citation>
    <scope>NUCLEOTIDE SEQUENCE [LARGE SCALE GENOMIC DNA]</scope>
</reference>
<organism evidence="1 2">
    <name type="scientific">Forsythia ovata</name>
    <dbReference type="NCBI Taxonomy" id="205694"/>
    <lineage>
        <taxon>Eukaryota</taxon>
        <taxon>Viridiplantae</taxon>
        <taxon>Streptophyta</taxon>
        <taxon>Embryophyta</taxon>
        <taxon>Tracheophyta</taxon>
        <taxon>Spermatophyta</taxon>
        <taxon>Magnoliopsida</taxon>
        <taxon>eudicotyledons</taxon>
        <taxon>Gunneridae</taxon>
        <taxon>Pentapetalae</taxon>
        <taxon>asterids</taxon>
        <taxon>lamiids</taxon>
        <taxon>Lamiales</taxon>
        <taxon>Oleaceae</taxon>
        <taxon>Forsythieae</taxon>
        <taxon>Forsythia</taxon>
    </lineage>
</organism>
<dbReference type="AlphaFoldDB" id="A0ABD1X8P5"/>
<dbReference type="EMBL" id="JBFOLJ010000001">
    <property type="protein sequence ID" value="KAL2558040.1"/>
    <property type="molecule type" value="Genomic_DNA"/>
</dbReference>
<evidence type="ECO:0000313" key="2">
    <source>
        <dbReference type="Proteomes" id="UP001604277"/>
    </source>
</evidence>